<feature type="transmembrane region" description="Helical" evidence="3">
    <location>
        <begin position="540"/>
        <end position="562"/>
    </location>
</feature>
<dbReference type="Proteomes" id="UP001155077">
    <property type="component" value="Unassembled WGS sequence"/>
</dbReference>
<feature type="transmembrane region" description="Helical" evidence="3">
    <location>
        <begin position="925"/>
        <end position="952"/>
    </location>
</feature>
<feature type="transmembrane region" description="Helical" evidence="3">
    <location>
        <begin position="460"/>
        <end position="480"/>
    </location>
</feature>
<dbReference type="InterPro" id="IPR001036">
    <property type="entry name" value="Acrflvin-R"/>
</dbReference>
<evidence type="ECO:0000313" key="5">
    <source>
        <dbReference type="Proteomes" id="UP001155077"/>
    </source>
</evidence>
<feature type="transmembrane region" description="Helical" evidence="3">
    <location>
        <begin position="427"/>
        <end position="448"/>
    </location>
</feature>
<feature type="region of interest" description="Disordered" evidence="2">
    <location>
        <begin position="1048"/>
        <end position="1068"/>
    </location>
</feature>
<dbReference type="SUPFAM" id="SSF82714">
    <property type="entry name" value="Multidrug efflux transporter AcrB TolC docking domain, DN and DC subdomains"/>
    <property type="match status" value="2"/>
</dbReference>
<dbReference type="PANTHER" id="PTHR32063:SF33">
    <property type="entry name" value="RND SUPERFAMILY EFFLUX PUMP PERMEASE COMPONENT"/>
    <property type="match status" value="1"/>
</dbReference>
<dbReference type="EMBL" id="JAMSCK010000003">
    <property type="protein sequence ID" value="MCM8569337.1"/>
    <property type="molecule type" value="Genomic_DNA"/>
</dbReference>
<dbReference type="InterPro" id="IPR027463">
    <property type="entry name" value="AcrB_DN_DC_subdom"/>
</dbReference>
<dbReference type="Gene3D" id="1.20.1640.10">
    <property type="entry name" value="Multidrug efflux transporter AcrB transmembrane domain"/>
    <property type="match status" value="2"/>
</dbReference>
<organism evidence="4 5">
    <name type="scientific">Gramella jeungdoensis</name>
    <dbReference type="NCBI Taxonomy" id="708091"/>
    <lineage>
        <taxon>Bacteria</taxon>
        <taxon>Pseudomonadati</taxon>
        <taxon>Bacteroidota</taxon>
        <taxon>Flavobacteriia</taxon>
        <taxon>Flavobacteriales</taxon>
        <taxon>Flavobacteriaceae</taxon>
        <taxon>Christiangramia</taxon>
    </lineage>
</organism>
<dbReference type="Gene3D" id="3.30.70.1430">
    <property type="entry name" value="Multidrug efflux transporter AcrB pore domain"/>
    <property type="match status" value="2"/>
</dbReference>
<dbReference type="PRINTS" id="PR00702">
    <property type="entry name" value="ACRIFLAVINRP"/>
</dbReference>
<dbReference type="SUPFAM" id="SSF82866">
    <property type="entry name" value="Multidrug efflux transporter AcrB transmembrane domain"/>
    <property type="match status" value="2"/>
</dbReference>
<keyword evidence="5" id="KW-1185">Reference proteome</keyword>
<sequence length="1068" mass="117569">MRNLINYFIKFGVAVNVVIIAFVIFGIIGVLNMKSSFFPLQESRIINISIAYPGSAPEEIEEGIILKIEDNLKGLEGIDRVTSVARESGGSITVEIERGENIDAMLTEVKNAVDRVPTFPGGMEPLVVSKQEFVRETISFAVSGENVPLATLKQISQQIENDLRLLDGVSQIEISGFPQEEIEIAVSQNDLLAYNLTFEQVAQAVRNSNILSTGGTIKTDAEDYLIRANNRAYYADELNDIVLKSNATGEIVQLGDIAVVRDQFSETPNALYFNGNVAVNVSVSNTNSEDLLSTAEKINEYIEEFNQKSSNVQLNVVSDSSITLGQRTQLLVENGFMGILLVLFFLSLFLNLRLAFWVAFGLPIAFLGMFIFAGSMGVTINVLSLFGMIIVIGILVDDGIVISENIYQHSEMGKSPVKAALDGTMEVVPPILSAIITTVLAFSTFLFLDSRIGEFFGEVSTVVILTLVISLIEALIILPAHIAHSKALRRTSENGQPKKKGIRSLFHYMRKINSLGDRAMSFMRDKIYSPVLRFVLTQQIMAFAILAVVLILTIGAIGGNWIRITLFPSIASDRVSIDLLMPEGVNPERTDSIISLVESAAWRVNEEYTEKQTGNKQVVENIIKRVGPGNNKASLQVNLLPGEERGFGSPEITNAIRDEVGPVYGVESLTFGSGGNFGGSPISVSLLGNNLGELEAAKEELKQNLENNSLLKDVTDNDPKGIKEINVQLKDNAYALGLDLGEVMRQIRNGFFGAQAQRFQRGQDEIRVWVRYNRENRSSINNLDEMRIVTPSGQRVPFDEIANYEIVRGTESISHLDGMREIRVSADMEDPNGSSTEILEDIRANVIPPILEKYPSITVSYEGQNREASKLTDSAAKVIPIILFLIYATIAFTFRSYSQPFLLMIMIPFSIIGVAWGHWLHDFPINVLSALGIIALVGIMVNDGLVLIGKYNGFLREGMDFKKALYEAGRSRFRAIFLTSLTTIAGLAPLLLEKSRQAQFLKPMAISISYGIAVATVLTLLLLPLLISISNSIKVGGRWLRTGEKPAKEDMERAIKEKKEAASHESIT</sequence>
<feature type="transmembrane region" description="Helical" evidence="3">
    <location>
        <begin position="875"/>
        <end position="894"/>
    </location>
</feature>
<comment type="caution">
    <text evidence="4">The sequence shown here is derived from an EMBL/GenBank/DDBJ whole genome shotgun (WGS) entry which is preliminary data.</text>
</comment>
<protein>
    <submittedName>
        <fullName evidence="4">Efflux RND transporter permease subunit</fullName>
    </submittedName>
</protein>
<accession>A0ABT0Z2H7</accession>
<dbReference type="RefSeq" id="WP_252112300.1">
    <property type="nucleotide sequence ID" value="NZ_JAMSCK010000003.1"/>
</dbReference>
<feature type="transmembrane region" description="Helical" evidence="3">
    <location>
        <begin position="7"/>
        <end position="31"/>
    </location>
</feature>
<dbReference type="Gene3D" id="3.30.70.1440">
    <property type="entry name" value="Multidrug efflux transporter AcrB pore domain"/>
    <property type="match status" value="1"/>
</dbReference>
<dbReference type="PANTHER" id="PTHR32063">
    <property type="match status" value="1"/>
</dbReference>
<keyword evidence="3" id="KW-0472">Membrane</keyword>
<evidence type="ECO:0000256" key="3">
    <source>
        <dbReference type="SAM" id="Phobius"/>
    </source>
</evidence>
<reference evidence="4" key="1">
    <citation type="submission" date="2022-06" db="EMBL/GenBank/DDBJ databases">
        <title>Gramella sediminis sp. nov., isolated from deep-sea sediment of the Indian Ocean.</title>
        <authorList>
            <person name="Yang L."/>
        </authorList>
    </citation>
    <scope>NUCLEOTIDE SEQUENCE</scope>
    <source>
        <strain evidence="4">HMD3159</strain>
    </source>
</reference>
<keyword evidence="1" id="KW-0175">Coiled coil</keyword>
<dbReference type="SUPFAM" id="SSF82693">
    <property type="entry name" value="Multidrug efflux transporter AcrB pore domain, PN1, PN2, PC1 and PC2 subdomains"/>
    <property type="match status" value="2"/>
</dbReference>
<evidence type="ECO:0000313" key="4">
    <source>
        <dbReference type="EMBL" id="MCM8569337.1"/>
    </source>
</evidence>
<name>A0ABT0Z2H7_9FLAO</name>
<feature type="transmembrane region" description="Helical" evidence="3">
    <location>
        <begin position="382"/>
        <end position="407"/>
    </location>
</feature>
<feature type="transmembrane region" description="Helical" evidence="3">
    <location>
        <begin position="356"/>
        <end position="376"/>
    </location>
</feature>
<feature type="transmembrane region" description="Helical" evidence="3">
    <location>
        <begin position="330"/>
        <end position="349"/>
    </location>
</feature>
<evidence type="ECO:0000256" key="1">
    <source>
        <dbReference type="SAM" id="Coils"/>
    </source>
</evidence>
<feature type="transmembrane region" description="Helical" evidence="3">
    <location>
        <begin position="1004"/>
        <end position="1029"/>
    </location>
</feature>
<gene>
    <name evidence="4" type="ORF">NE848_08100</name>
</gene>
<feature type="transmembrane region" description="Helical" evidence="3">
    <location>
        <begin position="901"/>
        <end position="919"/>
    </location>
</feature>
<feature type="coiled-coil region" evidence="1">
    <location>
        <begin position="684"/>
        <end position="714"/>
    </location>
</feature>
<dbReference type="Gene3D" id="3.30.2090.10">
    <property type="entry name" value="Multidrug efflux transporter AcrB TolC docking domain, DN and DC subdomains"/>
    <property type="match status" value="2"/>
</dbReference>
<keyword evidence="3" id="KW-0812">Transmembrane</keyword>
<dbReference type="Pfam" id="PF00873">
    <property type="entry name" value="ACR_tran"/>
    <property type="match status" value="1"/>
</dbReference>
<dbReference type="Gene3D" id="3.30.70.1320">
    <property type="entry name" value="Multidrug efflux transporter AcrB pore domain like"/>
    <property type="match status" value="1"/>
</dbReference>
<proteinExistence type="predicted"/>
<feature type="transmembrane region" description="Helical" evidence="3">
    <location>
        <begin position="973"/>
        <end position="992"/>
    </location>
</feature>
<keyword evidence="3" id="KW-1133">Transmembrane helix</keyword>
<evidence type="ECO:0000256" key="2">
    <source>
        <dbReference type="SAM" id="MobiDB-lite"/>
    </source>
</evidence>